<reference evidence="2" key="1">
    <citation type="submission" date="2022-09" db="EMBL/GenBank/DDBJ databases">
        <title>Comparative genomics and taxonomic characterization of three novel marine species of genus Reichenbachiella exhibiting antioxidant and polysaccharide degradation activities.</title>
        <authorList>
            <person name="Muhammad N."/>
            <person name="Lee Y.-J."/>
            <person name="Ko J."/>
            <person name="Kim S.-G."/>
        </authorList>
    </citation>
    <scope>NUCLEOTIDE SEQUENCE</scope>
    <source>
        <strain evidence="2">BKB1-1</strain>
    </source>
</reference>
<organism evidence="2 3">
    <name type="scientific">Reichenbachiella agarivorans</name>
    <dbReference type="NCBI Taxonomy" id="2979464"/>
    <lineage>
        <taxon>Bacteria</taxon>
        <taxon>Pseudomonadati</taxon>
        <taxon>Bacteroidota</taxon>
        <taxon>Cytophagia</taxon>
        <taxon>Cytophagales</taxon>
        <taxon>Reichenbachiellaceae</taxon>
        <taxon>Reichenbachiella</taxon>
    </lineage>
</organism>
<dbReference type="EMBL" id="CP106679">
    <property type="protein sequence ID" value="UXP33984.1"/>
    <property type="molecule type" value="Genomic_DNA"/>
</dbReference>
<dbReference type="RefSeq" id="WP_262311410.1">
    <property type="nucleotide sequence ID" value="NZ_CP106679.1"/>
</dbReference>
<name>A0ABY6CTY2_9BACT</name>
<evidence type="ECO:0000259" key="1">
    <source>
        <dbReference type="Pfam" id="PF25459"/>
    </source>
</evidence>
<keyword evidence="3" id="KW-1185">Reference proteome</keyword>
<dbReference type="Proteomes" id="UP001065174">
    <property type="component" value="Chromosome"/>
</dbReference>
<evidence type="ECO:0000313" key="2">
    <source>
        <dbReference type="EMBL" id="UXP33984.1"/>
    </source>
</evidence>
<dbReference type="Pfam" id="PF25459">
    <property type="entry name" value="AIM3_BBC1_C"/>
    <property type="match status" value="1"/>
</dbReference>
<proteinExistence type="predicted"/>
<gene>
    <name evidence="2" type="ORF">N6H18_08500</name>
</gene>
<evidence type="ECO:0000313" key="3">
    <source>
        <dbReference type="Proteomes" id="UP001065174"/>
    </source>
</evidence>
<feature type="domain" description="BBC1/AIM3 cysteine proteinase-fold" evidence="1">
    <location>
        <begin position="9"/>
        <end position="59"/>
    </location>
</feature>
<accession>A0ABY6CTY2</accession>
<sequence>MQNNIFNMATAIVYKVNETMNYEIAHQNTGEWGKIVGVSNFRLDQVTKGKVMIYRPIKEKG</sequence>
<protein>
    <recommendedName>
        <fullName evidence="1">BBC1/AIM3 cysteine proteinase-fold domain-containing protein</fullName>
    </recommendedName>
</protein>
<dbReference type="InterPro" id="IPR057402">
    <property type="entry name" value="AIM3_BBC1_C"/>
</dbReference>